<organism evidence="1 2">
    <name type="scientific">Ambispora leptoticha</name>
    <dbReference type="NCBI Taxonomy" id="144679"/>
    <lineage>
        <taxon>Eukaryota</taxon>
        <taxon>Fungi</taxon>
        <taxon>Fungi incertae sedis</taxon>
        <taxon>Mucoromycota</taxon>
        <taxon>Glomeromycotina</taxon>
        <taxon>Glomeromycetes</taxon>
        <taxon>Archaeosporales</taxon>
        <taxon>Ambisporaceae</taxon>
        <taxon>Ambispora</taxon>
    </lineage>
</organism>
<dbReference type="AlphaFoldDB" id="A0A9N9G7S4"/>
<accession>A0A9N9G7S4</accession>
<dbReference type="EMBL" id="CAJVPS010003529">
    <property type="protein sequence ID" value="CAG8590815.1"/>
    <property type="molecule type" value="Genomic_DNA"/>
</dbReference>
<name>A0A9N9G7S4_9GLOM</name>
<evidence type="ECO:0000313" key="2">
    <source>
        <dbReference type="Proteomes" id="UP000789508"/>
    </source>
</evidence>
<sequence>MSSETPIIAETASVCTAEKEVITSTTSLDQDYQSIYLNIKTPSPSPNHLYQEISSLFSTYSSTYSPIYPQLPGITTSPIYCNQEETNFEQTESKDILEQDFLSEQTNLIPLYKLDMQVLLAKDYKTIKEAIEEQENDRYNREWTSEKITILLYTTKFLSYPKQDEKLPEDLENLKGLEDLPTETEALQQALQTNTLKYNFVYIIDILIPYEEYI</sequence>
<reference evidence="1" key="1">
    <citation type="submission" date="2021-06" db="EMBL/GenBank/DDBJ databases">
        <authorList>
            <person name="Kallberg Y."/>
            <person name="Tangrot J."/>
            <person name="Rosling A."/>
        </authorList>
    </citation>
    <scope>NUCLEOTIDE SEQUENCE</scope>
    <source>
        <strain evidence="1">FL130A</strain>
    </source>
</reference>
<proteinExistence type="predicted"/>
<protein>
    <submittedName>
        <fullName evidence="1">11568_t:CDS:1</fullName>
    </submittedName>
</protein>
<comment type="caution">
    <text evidence="1">The sequence shown here is derived from an EMBL/GenBank/DDBJ whole genome shotgun (WGS) entry which is preliminary data.</text>
</comment>
<keyword evidence="2" id="KW-1185">Reference proteome</keyword>
<gene>
    <name evidence="1" type="ORF">ALEPTO_LOCUS7695</name>
</gene>
<dbReference type="Proteomes" id="UP000789508">
    <property type="component" value="Unassembled WGS sequence"/>
</dbReference>
<evidence type="ECO:0000313" key="1">
    <source>
        <dbReference type="EMBL" id="CAG8590815.1"/>
    </source>
</evidence>